<dbReference type="PROSITE" id="PS50011">
    <property type="entry name" value="PROTEIN_KINASE_DOM"/>
    <property type="match status" value="1"/>
</dbReference>
<dbReference type="Pfam" id="PF13181">
    <property type="entry name" value="TPR_8"/>
    <property type="match status" value="1"/>
</dbReference>
<dbReference type="RefSeq" id="WP_250096915.1">
    <property type="nucleotide sequence ID" value="NZ_JAKRYL010000012.1"/>
</dbReference>
<keyword evidence="9" id="KW-1133">Transmembrane helix</keyword>
<keyword evidence="12" id="KW-1185">Reference proteome</keyword>
<evidence type="ECO:0000313" key="11">
    <source>
        <dbReference type="EMBL" id="MCL7748022.1"/>
    </source>
</evidence>
<reference evidence="11" key="1">
    <citation type="submission" date="2022-02" db="EMBL/GenBank/DDBJ databases">
        <title>Halalkalibacter sp. nov. isolated from Lonar Lake, India.</title>
        <authorList>
            <person name="Joshi A."/>
            <person name="Thite S."/>
            <person name="Lodha T."/>
        </authorList>
    </citation>
    <scope>NUCLEOTIDE SEQUENCE</scope>
    <source>
        <strain evidence="11">MEB205</strain>
    </source>
</reference>
<sequence length="660" mass="75545">MIKINEVLDGKYRIIEILGKGGMGSVFLAENMKVGNLWAIKAIDLSYNTEVNLLAEPEMLKKLNHPNLPRIVDIIHEGQYLYIVEDYFEGETLQDLIKDSDWCTESNIIKWAKQLCDILIYLHNMNPAIIYRDMKPGNIIIDTEMNARLIDFGVAREYKEGQSTDTTLIGTKGYAAPEQYGTNQTDARTDIYSLGVTLYHAITGKGPNEPPYELVPVRQLNKNLSEGIETILLKCTRNDPEDRYQSAEELLDALENIHKLNKAYKQSRLKRKLIIAGVSIGILGGAFAVNEVMLLQASEKAEQYQAYLEEGFNYYNEENYDAAEEAFLNAQELNETGELFLNQAKVFLARNENERVTEYLQAKVINEGILQDNNEVHYLMGTAFFNLGDYEKSIWYFNEALKDNTGSLGNNLVNVYRDLAVSYGRVSDYDKAEEILAQLTAENDTDHVSHYVKGELMIIQQRYDEALAELIRANQLESGNTRFMMSLANVYLRMIRQGNAENTEEYYQKAIELLVNTEQLDPNNITVLNLSGQTYYDFGLYLENRNQDNQAQVMFESATASFSKLLDLGINDINVLINQGILYDKLNKMQQAEEYYKRALEQNENHSRGNLVYGLFLLKKQEYNLAHTHFQKTIDINDNPGEVSVAQERITELREKGWIN</sequence>
<dbReference type="Proteomes" id="UP001139150">
    <property type="component" value="Unassembled WGS sequence"/>
</dbReference>
<keyword evidence="5 11" id="KW-0418">Kinase</keyword>
<dbReference type="InterPro" id="IPR000719">
    <property type="entry name" value="Prot_kinase_dom"/>
</dbReference>
<dbReference type="SUPFAM" id="SSF56112">
    <property type="entry name" value="Protein kinase-like (PK-like)"/>
    <property type="match status" value="1"/>
</dbReference>
<keyword evidence="9" id="KW-0812">Transmembrane</keyword>
<keyword evidence="3" id="KW-0808">Transferase</keyword>
<dbReference type="InterPro" id="IPR050660">
    <property type="entry name" value="NEK_Ser/Thr_kinase"/>
</dbReference>
<evidence type="ECO:0000256" key="8">
    <source>
        <dbReference type="PROSITE-ProRule" id="PRU10141"/>
    </source>
</evidence>
<dbReference type="Gene3D" id="1.10.510.10">
    <property type="entry name" value="Transferase(Phosphotransferase) domain 1"/>
    <property type="match status" value="1"/>
</dbReference>
<evidence type="ECO:0000256" key="2">
    <source>
        <dbReference type="ARBA" id="ARBA00012513"/>
    </source>
</evidence>
<feature type="repeat" description="TPR" evidence="7">
    <location>
        <begin position="304"/>
        <end position="337"/>
    </location>
</feature>
<dbReference type="SMART" id="SM00028">
    <property type="entry name" value="TPR"/>
    <property type="match status" value="8"/>
</dbReference>
<evidence type="ECO:0000256" key="5">
    <source>
        <dbReference type="ARBA" id="ARBA00022777"/>
    </source>
</evidence>
<dbReference type="EMBL" id="JAKRYL010000012">
    <property type="protein sequence ID" value="MCL7748022.1"/>
    <property type="molecule type" value="Genomic_DNA"/>
</dbReference>
<gene>
    <name evidence="11" type="ORF">MF646_12900</name>
</gene>
<organism evidence="11 12">
    <name type="scientific">Halalkalibacter alkaliphilus</name>
    <dbReference type="NCBI Taxonomy" id="2917993"/>
    <lineage>
        <taxon>Bacteria</taxon>
        <taxon>Bacillati</taxon>
        <taxon>Bacillota</taxon>
        <taxon>Bacilli</taxon>
        <taxon>Bacillales</taxon>
        <taxon>Bacillaceae</taxon>
        <taxon>Halalkalibacter</taxon>
    </lineage>
</organism>
<dbReference type="Pfam" id="PF00515">
    <property type="entry name" value="TPR_1"/>
    <property type="match status" value="1"/>
</dbReference>
<dbReference type="SMART" id="SM00220">
    <property type="entry name" value="S_TKc"/>
    <property type="match status" value="1"/>
</dbReference>
<dbReference type="InterPro" id="IPR019734">
    <property type="entry name" value="TPR_rpt"/>
</dbReference>
<dbReference type="Gene3D" id="3.30.200.20">
    <property type="entry name" value="Phosphorylase Kinase, domain 1"/>
    <property type="match status" value="1"/>
</dbReference>
<evidence type="ECO:0000256" key="9">
    <source>
        <dbReference type="SAM" id="Phobius"/>
    </source>
</evidence>
<dbReference type="GO" id="GO:0004674">
    <property type="term" value="F:protein serine/threonine kinase activity"/>
    <property type="evidence" value="ECO:0007669"/>
    <property type="project" value="UniProtKB-EC"/>
</dbReference>
<dbReference type="PROSITE" id="PS00108">
    <property type="entry name" value="PROTEIN_KINASE_ST"/>
    <property type="match status" value="1"/>
</dbReference>
<evidence type="ECO:0000256" key="7">
    <source>
        <dbReference type="PROSITE-ProRule" id="PRU00339"/>
    </source>
</evidence>
<dbReference type="PANTHER" id="PTHR43671:SF13">
    <property type="entry name" value="SERINE_THREONINE-PROTEIN KINASE NEK2"/>
    <property type="match status" value="1"/>
</dbReference>
<dbReference type="Gene3D" id="1.25.40.10">
    <property type="entry name" value="Tetratricopeptide repeat domain"/>
    <property type="match status" value="3"/>
</dbReference>
<evidence type="ECO:0000256" key="3">
    <source>
        <dbReference type="ARBA" id="ARBA00022679"/>
    </source>
</evidence>
<evidence type="ECO:0000256" key="6">
    <source>
        <dbReference type="ARBA" id="ARBA00022840"/>
    </source>
</evidence>
<protein>
    <recommendedName>
        <fullName evidence="2">non-specific serine/threonine protein kinase</fullName>
        <ecNumber evidence="2">2.7.11.1</ecNumber>
    </recommendedName>
</protein>
<feature type="transmembrane region" description="Helical" evidence="9">
    <location>
        <begin position="273"/>
        <end position="295"/>
    </location>
</feature>
<feature type="repeat" description="TPR" evidence="7">
    <location>
        <begin position="573"/>
        <end position="606"/>
    </location>
</feature>
<dbReference type="InterPro" id="IPR011990">
    <property type="entry name" value="TPR-like_helical_dom_sf"/>
</dbReference>
<dbReference type="InterPro" id="IPR011009">
    <property type="entry name" value="Kinase-like_dom_sf"/>
</dbReference>
<name>A0A9X2CTY1_9BACI</name>
<comment type="similarity">
    <text evidence="1">Belongs to the protein kinase superfamily. NEK Ser/Thr protein kinase family. NIMA subfamily.</text>
</comment>
<dbReference type="InterPro" id="IPR008271">
    <property type="entry name" value="Ser/Thr_kinase_AS"/>
</dbReference>
<dbReference type="PROSITE" id="PS00107">
    <property type="entry name" value="PROTEIN_KINASE_ATP"/>
    <property type="match status" value="1"/>
</dbReference>
<dbReference type="SUPFAM" id="SSF81901">
    <property type="entry name" value="HCP-like"/>
    <property type="match status" value="1"/>
</dbReference>
<accession>A0A9X2CTY1</accession>
<dbReference type="PANTHER" id="PTHR43671">
    <property type="entry name" value="SERINE/THREONINE-PROTEIN KINASE NEK"/>
    <property type="match status" value="1"/>
</dbReference>
<evidence type="ECO:0000259" key="10">
    <source>
        <dbReference type="PROSITE" id="PS50011"/>
    </source>
</evidence>
<dbReference type="EC" id="2.7.11.1" evidence="2"/>
<feature type="repeat" description="TPR" evidence="7">
    <location>
        <begin position="374"/>
        <end position="407"/>
    </location>
</feature>
<dbReference type="SUPFAM" id="SSF48452">
    <property type="entry name" value="TPR-like"/>
    <property type="match status" value="1"/>
</dbReference>
<evidence type="ECO:0000256" key="4">
    <source>
        <dbReference type="ARBA" id="ARBA00022741"/>
    </source>
</evidence>
<dbReference type="InterPro" id="IPR017441">
    <property type="entry name" value="Protein_kinase_ATP_BS"/>
</dbReference>
<dbReference type="CDD" id="cd14014">
    <property type="entry name" value="STKc_PknB_like"/>
    <property type="match status" value="1"/>
</dbReference>
<feature type="binding site" evidence="8">
    <location>
        <position position="41"/>
    </location>
    <ligand>
        <name>ATP</name>
        <dbReference type="ChEBI" id="CHEBI:30616"/>
    </ligand>
</feature>
<feature type="domain" description="Protein kinase" evidence="10">
    <location>
        <begin position="12"/>
        <end position="261"/>
    </location>
</feature>
<proteinExistence type="inferred from homology"/>
<evidence type="ECO:0000256" key="1">
    <source>
        <dbReference type="ARBA" id="ARBA00010886"/>
    </source>
</evidence>
<evidence type="ECO:0000313" key="12">
    <source>
        <dbReference type="Proteomes" id="UP001139150"/>
    </source>
</evidence>
<keyword evidence="4 8" id="KW-0547">Nucleotide-binding</keyword>
<dbReference type="AlphaFoldDB" id="A0A9X2CTY1"/>
<dbReference type="Pfam" id="PF13432">
    <property type="entry name" value="TPR_16"/>
    <property type="match status" value="1"/>
</dbReference>
<keyword evidence="7" id="KW-0802">TPR repeat</keyword>
<keyword evidence="9" id="KW-0472">Membrane</keyword>
<keyword evidence="6 8" id="KW-0067">ATP-binding</keyword>
<dbReference type="PROSITE" id="PS50005">
    <property type="entry name" value="TPR"/>
    <property type="match status" value="3"/>
</dbReference>
<comment type="caution">
    <text evidence="11">The sequence shown here is derived from an EMBL/GenBank/DDBJ whole genome shotgun (WGS) entry which is preliminary data.</text>
</comment>
<dbReference type="GO" id="GO:0005524">
    <property type="term" value="F:ATP binding"/>
    <property type="evidence" value="ECO:0007669"/>
    <property type="project" value="UniProtKB-UniRule"/>
</dbReference>
<dbReference type="Pfam" id="PF00069">
    <property type="entry name" value="Pkinase"/>
    <property type="match status" value="1"/>
</dbReference>